<proteinExistence type="predicted"/>
<feature type="region of interest" description="Disordered" evidence="1">
    <location>
        <begin position="1"/>
        <end position="59"/>
    </location>
</feature>
<sequence>MKPEPPSVSAASPPSRLGPALPASRSQPEPPSCSNWLLPSSRFAPQPRSVTPGSPPSVDHVLVRHGEKVALLALHRRRDTFSSRAEGVTARVLLIEILRRNKTPPKPITFVWRRAQNHIETTNRRRRG</sequence>
<protein>
    <submittedName>
        <fullName evidence="2">Uncharacterized protein</fullName>
    </submittedName>
</protein>
<accession>A0AAW2BJ56</accession>
<reference evidence="2 3" key="1">
    <citation type="submission" date="2024-01" db="EMBL/GenBank/DDBJ databases">
        <title>A telomere-to-telomere, gap-free genome of sweet tea (Lithocarpus litseifolius).</title>
        <authorList>
            <person name="Zhou J."/>
        </authorList>
    </citation>
    <scope>NUCLEOTIDE SEQUENCE [LARGE SCALE GENOMIC DNA]</scope>
    <source>
        <strain evidence="2">Zhou-2022a</strain>
        <tissue evidence="2">Leaf</tissue>
    </source>
</reference>
<comment type="caution">
    <text evidence="2">The sequence shown here is derived from an EMBL/GenBank/DDBJ whole genome shotgun (WGS) entry which is preliminary data.</text>
</comment>
<keyword evidence="3" id="KW-1185">Reference proteome</keyword>
<dbReference type="EMBL" id="JAZDWU010000012">
    <property type="protein sequence ID" value="KAK9985147.1"/>
    <property type="molecule type" value="Genomic_DNA"/>
</dbReference>
<gene>
    <name evidence="2" type="ORF">SO802_034672</name>
</gene>
<organism evidence="2 3">
    <name type="scientific">Lithocarpus litseifolius</name>
    <dbReference type="NCBI Taxonomy" id="425828"/>
    <lineage>
        <taxon>Eukaryota</taxon>
        <taxon>Viridiplantae</taxon>
        <taxon>Streptophyta</taxon>
        <taxon>Embryophyta</taxon>
        <taxon>Tracheophyta</taxon>
        <taxon>Spermatophyta</taxon>
        <taxon>Magnoliopsida</taxon>
        <taxon>eudicotyledons</taxon>
        <taxon>Gunneridae</taxon>
        <taxon>Pentapetalae</taxon>
        <taxon>rosids</taxon>
        <taxon>fabids</taxon>
        <taxon>Fagales</taxon>
        <taxon>Fagaceae</taxon>
        <taxon>Lithocarpus</taxon>
    </lineage>
</organism>
<evidence type="ECO:0000256" key="1">
    <source>
        <dbReference type="SAM" id="MobiDB-lite"/>
    </source>
</evidence>
<name>A0AAW2BJ56_9ROSI</name>
<evidence type="ECO:0000313" key="3">
    <source>
        <dbReference type="Proteomes" id="UP001459277"/>
    </source>
</evidence>
<feature type="compositionally biased region" description="Polar residues" evidence="1">
    <location>
        <begin position="24"/>
        <end position="38"/>
    </location>
</feature>
<dbReference type="Proteomes" id="UP001459277">
    <property type="component" value="Unassembled WGS sequence"/>
</dbReference>
<dbReference type="AlphaFoldDB" id="A0AAW2BJ56"/>
<evidence type="ECO:0000313" key="2">
    <source>
        <dbReference type="EMBL" id="KAK9985147.1"/>
    </source>
</evidence>